<dbReference type="PANTHER" id="PTHR46796">
    <property type="entry name" value="HTH-TYPE TRANSCRIPTIONAL ACTIVATOR RHAS-RELATED"/>
    <property type="match status" value="1"/>
</dbReference>
<evidence type="ECO:0000259" key="4">
    <source>
        <dbReference type="PROSITE" id="PS01124"/>
    </source>
</evidence>
<dbReference type="Pfam" id="PF14525">
    <property type="entry name" value="AraC_binding_2"/>
    <property type="match status" value="1"/>
</dbReference>
<accession>A0ABY8W6J0</accession>
<proteinExistence type="predicted"/>
<evidence type="ECO:0000256" key="1">
    <source>
        <dbReference type="ARBA" id="ARBA00023015"/>
    </source>
</evidence>
<evidence type="ECO:0000313" key="5">
    <source>
        <dbReference type="EMBL" id="WIM93127.1"/>
    </source>
</evidence>
<dbReference type="InterPro" id="IPR050204">
    <property type="entry name" value="AraC_XylS_family_regulators"/>
</dbReference>
<keyword evidence="1" id="KW-0805">Transcription regulation</keyword>
<dbReference type="PANTHER" id="PTHR46796:SF12">
    <property type="entry name" value="HTH-TYPE DNA-BINDING TRANSCRIPTIONAL ACTIVATOR EUTR"/>
    <property type="match status" value="1"/>
</dbReference>
<reference evidence="5 6" key="1">
    <citation type="submission" date="2023-06" db="EMBL/GenBank/DDBJ databases">
        <authorList>
            <person name="Yushchuk O."/>
            <person name="Binda E."/>
            <person name="Ruckert-Reed C."/>
            <person name="Fedorenko V."/>
            <person name="Kalinowski J."/>
            <person name="Marinelli F."/>
        </authorList>
    </citation>
    <scope>NUCLEOTIDE SEQUENCE [LARGE SCALE GENOMIC DNA]</scope>
    <source>
        <strain evidence="5 6">NRRL 3884</strain>
    </source>
</reference>
<dbReference type="SUPFAM" id="SSF46689">
    <property type="entry name" value="Homeodomain-like"/>
    <property type="match status" value="2"/>
</dbReference>
<sequence>MIVTTPPQRVDVHTQDRDDAVAAVNRIVAHEARIDALAGHDLSLTFHSVSYGDLSALRLRMSGVHYTATAATMPAVFAGIYTDGLAAIRTSQGEQSLGPQDGLLYPEGLPSTADFRDTGQQFLVVPRSVAAELTGITDLRFRFGGPVSEAKRRFWVRTVGYLSEQLTIPDLVHPPLVVEQFLRQAVAAMLIVFPNTTMTEAYPPGPGRAEPSVVRRAMEFMETHADQPLSVTRIAAAAGVGPRGLQEAFRRHRSSTPMAQLRRIRLDRAHRELLAHDGTVERIARRWGFADPGRFAGYYREAYGRTPAQTLRSGTAP</sequence>
<dbReference type="PROSITE" id="PS01124">
    <property type="entry name" value="HTH_ARAC_FAMILY_2"/>
    <property type="match status" value="1"/>
</dbReference>
<evidence type="ECO:0000313" key="6">
    <source>
        <dbReference type="Proteomes" id="UP001240150"/>
    </source>
</evidence>
<organism evidence="5 6">
    <name type="scientific">Actinoplanes oblitus</name>
    <dbReference type="NCBI Taxonomy" id="3040509"/>
    <lineage>
        <taxon>Bacteria</taxon>
        <taxon>Bacillati</taxon>
        <taxon>Actinomycetota</taxon>
        <taxon>Actinomycetes</taxon>
        <taxon>Micromonosporales</taxon>
        <taxon>Micromonosporaceae</taxon>
        <taxon>Actinoplanes</taxon>
    </lineage>
</organism>
<name>A0ABY8W6J0_9ACTN</name>
<dbReference type="SMART" id="SM00342">
    <property type="entry name" value="HTH_ARAC"/>
    <property type="match status" value="1"/>
</dbReference>
<keyword evidence="6" id="KW-1185">Reference proteome</keyword>
<dbReference type="Proteomes" id="UP001240150">
    <property type="component" value="Chromosome"/>
</dbReference>
<keyword evidence="2" id="KW-0238">DNA-binding</keyword>
<dbReference type="InterPro" id="IPR035418">
    <property type="entry name" value="AraC-bd_2"/>
</dbReference>
<protein>
    <submittedName>
        <fullName evidence="5">Helix-turn-helix domain-containing protein</fullName>
    </submittedName>
</protein>
<evidence type="ECO:0000256" key="3">
    <source>
        <dbReference type="ARBA" id="ARBA00023163"/>
    </source>
</evidence>
<dbReference type="InterPro" id="IPR009057">
    <property type="entry name" value="Homeodomain-like_sf"/>
</dbReference>
<dbReference type="Pfam" id="PF12833">
    <property type="entry name" value="HTH_18"/>
    <property type="match status" value="1"/>
</dbReference>
<feature type="domain" description="HTH araC/xylS-type" evidence="4">
    <location>
        <begin position="215"/>
        <end position="313"/>
    </location>
</feature>
<keyword evidence="3" id="KW-0804">Transcription</keyword>
<dbReference type="InterPro" id="IPR018062">
    <property type="entry name" value="HTH_AraC-typ_CS"/>
</dbReference>
<dbReference type="Gene3D" id="1.10.10.60">
    <property type="entry name" value="Homeodomain-like"/>
    <property type="match status" value="1"/>
</dbReference>
<dbReference type="InterPro" id="IPR018060">
    <property type="entry name" value="HTH_AraC"/>
</dbReference>
<dbReference type="RefSeq" id="WP_284914335.1">
    <property type="nucleotide sequence ID" value="NZ_CP126980.1"/>
</dbReference>
<dbReference type="EMBL" id="CP126980">
    <property type="protein sequence ID" value="WIM93127.1"/>
    <property type="molecule type" value="Genomic_DNA"/>
</dbReference>
<evidence type="ECO:0000256" key="2">
    <source>
        <dbReference type="ARBA" id="ARBA00023125"/>
    </source>
</evidence>
<dbReference type="PROSITE" id="PS00041">
    <property type="entry name" value="HTH_ARAC_FAMILY_1"/>
    <property type="match status" value="1"/>
</dbReference>
<gene>
    <name evidence="5" type="ORF">ACTOB_005094</name>
</gene>